<dbReference type="SUPFAM" id="SSF109604">
    <property type="entry name" value="HD-domain/PDEase-like"/>
    <property type="match status" value="1"/>
</dbReference>
<evidence type="ECO:0000313" key="3">
    <source>
        <dbReference type="Proteomes" id="UP000295558"/>
    </source>
</evidence>
<dbReference type="GO" id="GO:0008893">
    <property type="term" value="F:guanosine-3',5'-bis(diphosphate) 3'-diphosphatase activity"/>
    <property type="evidence" value="ECO:0007669"/>
    <property type="project" value="TreeGrafter"/>
</dbReference>
<dbReference type="Gene3D" id="1.10.3210.10">
    <property type="entry name" value="Hypothetical protein af1432"/>
    <property type="match status" value="1"/>
</dbReference>
<dbReference type="STRING" id="1265846.PROCOU_15754"/>
<protein>
    <submittedName>
        <fullName evidence="2">HD domain-containing protein</fullName>
    </submittedName>
</protein>
<dbReference type="CDD" id="cd00077">
    <property type="entry name" value="HDc"/>
    <property type="match status" value="1"/>
</dbReference>
<feature type="domain" description="HD/PDEase" evidence="1">
    <location>
        <begin position="24"/>
        <end position="130"/>
    </location>
</feature>
<accession>A0A4R6ZPW5</accession>
<reference evidence="2 3" key="1">
    <citation type="submission" date="2019-03" db="EMBL/GenBank/DDBJ databases">
        <title>Genomic Encyclopedia of Type Strains, Phase III (KMG-III): the genomes of soil and plant-associated and newly described type strains.</title>
        <authorList>
            <person name="Whitman W."/>
        </authorList>
    </citation>
    <scope>NUCLEOTIDE SEQUENCE [LARGE SCALE GENOMIC DNA]</scope>
    <source>
        <strain evidence="2 3">CECT 7972</strain>
    </source>
</reference>
<dbReference type="InterPro" id="IPR052194">
    <property type="entry name" value="MESH1"/>
</dbReference>
<dbReference type="SMART" id="SM00471">
    <property type="entry name" value="HDc"/>
    <property type="match status" value="1"/>
</dbReference>
<gene>
    <name evidence="2" type="ORF">DFP96_102212</name>
</gene>
<dbReference type="Pfam" id="PF13328">
    <property type="entry name" value="HD_4"/>
    <property type="match status" value="1"/>
</dbReference>
<dbReference type="EMBL" id="SNZK01000002">
    <property type="protein sequence ID" value="TDR54623.1"/>
    <property type="molecule type" value="Genomic_DNA"/>
</dbReference>
<evidence type="ECO:0000313" key="2">
    <source>
        <dbReference type="EMBL" id="TDR54623.1"/>
    </source>
</evidence>
<sequence>MNQMYQRASDFAEQAHQMQRRKITGEPYFSHPRNVAHLLRDAGFRDEVVAAGFLHDVVEDTPVTLDEIRADFGDEVAELVASHTEDKLQPWEARKSHTIEVVRTGTLEQKAIIVADKLDNLQSVKYALSSEGDRVWGYFKRDYEAQKWYNESIVGNMYEGLREDEIPKYFQKYAELCDWVFN</sequence>
<dbReference type="AlphaFoldDB" id="A0A4R6ZPW5"/>
<keyword evidence="3" id="KW-1185">Reference proteome</keyword>
<name>A0A4R6ZPW5_9LIST</name>
<dbReference type="PANTHER" id="PTHR46246">
    <property type="entry name" value="GUANOSINE-3',5'-BIS(DIPHOSPHATE) 3'-PYROPHOSPHOHYDROLASE MESH1"/>
    <property type="match status" value="1"/>
</dbReference>
<proteinExistence type="predicted"/>
<dbReference type="InterPro" id="IPR003607">
    <property type="entry name" value="HD/PDEase_dom"/>
</dbReference>
<comment type="caution">
    <text evidence="2">The sequence shown here is derived from an EMBL/GenBank/DDBJ whole genome shotgun (WGS) entry which is preliminary data.</text>
</comment>
<dbReference type="RefSeq" id="WP_311772341.1">
    <property type="nucleotide sequence ID" value="NZ_JAASUO010000002.1"/>
</dbReference>
<dbReference type="PANTHER" id="PTHR46246:SF1">
    <property type="entry name" value="GUANOSINE-3',5'-BIS(DIPHOSPHATE) 3'-PYROPHOSPHOHYDROLASE MESH1"/>
    <property type="match status" value="1"/>
</dbReference>
<organism evidence="2 3">
    <name type="scientific">Listeria rocourtiae</name>
    <dbReference type="NCBI Taxonomy" id="647910"/>
    <lineage>
        <taxon>Bacteria</taxon>
        <taxon>Bacillati</taxon>
        <taxon>Bacillota</taxon>
        <taxon>Bacilli</taxon>
        <taxon>Bacillales</taxon>
        <taxon>Listeriaceae</taxon>
        <taxon>Listeria</taxon>
    </lineage>
</organism>
<evidence type="ECO:0000259" key="1">
    <source>
        <dbReference type="SMART" id="SM00471"/>
    </source>
</evidence>
<dbReference type="Proteomes" id="UP000295558">
    <property type="component" value="Unassembled WGS sequence"/>
</dbReference>